<evidence type="ECO:0000256" key="2">
    <source>
        <dbReference type="SAM" id="MobiDB-lite"/>
    </source>
</evidence>
<dbReference type="InterPro" id="IPR009060">
    <property type="entry name" value="UBA-like_sf"/>
</dbReference>
<name>A0A7S1XAW2_9CHLO</name>
<feature type="domain" description="UBA" evidence="3">
    <location>
        <begin position="461"/>
        <end position="507"/>
    </location>
</feature>
<dbReference type="GO" id="GO:0031593">
    <property type="term" value="F:polyubiquitin modification-dependent protein binding"/>
    <property type="evidence" value="ECO:0007669"/>
    <property type="project" value="TreeGrafter"/>
</dbReference>
<feature type="region of interest" description="Disordered" evidence="2">
    <location>
        <begin position="234"/>
        <end position="303"/>
    </location>
</feature>
<dbReference type="SUPFAM" id="SSF54236">
    <property type="entry name" value="Ubiquitin-like"/>
    <property type="match status" value="1"/>
</dbReference>
<dbReference type="Gene3D" id="1.10.8.10">
    <property type="entry name" value="DNA helicase RuvA subunit, C-terminal domain"/>
    <property type="match status" value="1"/>
</dbReference>
<dbReference type="InterPro" id="IPR000626">
    <property type="entry name" value="Ubiquitin-like_dom"/>
</dbReference>
<dbReference type="GO" id="GO:0005829">
    <property type="term" value="C:cytosol"/>
    <property type="evidence" value="ECO:0007669"/>
    <property type="project" value="TreeGrafter"/>
</dbReference>
<dbReference type="Gene3D" id="3.10.20.90">
    <property type="entry name" value="Phosphatidylinositol 3-kinase Catalytic Subunit, Chain A, domain 1"/>
    <property type="match status" value="1"/>
</dbReference>
<sequence>MPITLKVKQSGAEGKQISVEVELSASVRDLKARLVAESQIPAEEQRLVYKGQVLKDERVLESYGLDSDHVLHLVRGRPVGGAPSSSPTGASTASTHAPPQSGAAPTAGGMPPFADLFGGGGGGGGGAGGMGGMAGLMDSPVMQSMLDNPEMLRSIFQSNPAIRDLMERNPDLAQMLNNPQVLRESMQMASNPALMREHMRNSDRAISNIESHPEGFNMLRRMYENVQEPLLNATTTGADAPANPQASNPFASLFSAAPTGGGANPAGGAPPAAGATPNAAPLPNPWSAGGGGGAAAARQPQQQPSAAAAAAAAAAGGGGVGNPLSGLGLGGGLPGLGAGLGEGDMEQMTQMMQNPAMQQMMQQMMSSPGMMDMLINQNPQLRAATEANPQVREMLSNPEMVQRIMDPANLQAIMQMQQSMQQLNQSGFGSAFGLPAGGGMGDMQSMMNAMMGGGAVGGTPAADPETQYATQLQSLSDMGFSDRQANIRALQATAGNVNAAVERLLSGL</sequence>
<dbReference type="SMART" id="SM00213">
    <property type="entry name" value="UBQ"/>
    <property type="match status" value="1"/>
</dbReference>
<dbReference type="SUPFAM" id="SSF46934">
    <property type="entry name" value="UBA-like"/>
    <property type="match status" value="1"/>
</dbReference>
<organism evidence="5">
    <name type="scientific">Tetraselmis chuii</name>
    <dbReference type="NCBI Taxonomy" id="63592"/>
    <lineage>
        <taxon>Eukaryota</taxon>
        <taxon>Viridiplantae</taxon>
        <taxon>Chlorophyta</taxon>
        <taxon>core chlorophytes</taxon>
        <taxon>Chlorodendrophyceae</taxon>
        <taxon>Chlorodendrales</taxon>
        <taxon>Chlorodendraceae</taxon>
        <taxon>Tetraselmis</taxon>
    </lineage>
</organism>
<feature type="domain" description="Ubiquitin-like" evidence="4">
    <location>
        <begin position="1"/>
        <end position="80"/>
    </location>
</feature>
<dbReference type="PRINTS" id="PR00348">
    <property type="entry name" value="UBIQUITIN"/>
</dbReference>
<evidence type="ECO:0000256" key="1">
    <source>
        <dbReference type="ARBA" id="ARBA00071717"/>
    </source>
</evidence>
<evidence type="ECO:0000259" key="4">
    <source>
        <dbReference type="PROSITE" id="PS50053"/>
    </source>
</evidence>
<feature type="region of interest" description="Disordered" evidence="2">
    <location>
        <begin position="75"/>
        <end position="121"/>
    </location>
</feature>
<dbReference type="InterPro" id="IPR019954">
    <property type="entry name" value="Ubiquitin_CS"/>
</dbReference>
<dbReference type="GO" id="GO:0006511">
    <property type="term" value="P:ubiquitin-dependent protein catabolic process"/>
    <property type="evidence" value="ECO:0007669"/>
    <property type="project" value="TreeGrafter"/>
</dbReference>
<dbReference type="EMBL" id="HBGG01040608">
    <property type="protein sequence ID" value="CAD9223418.1"/>
    <property type="molecule type" value="Transcribed_RNA"/>
</dbReference>
<evidence type="ECO:0000313" key="5">
    <source>
        <dbReference type="EMBL" id="CAD9223418.1"/>
    </source>
</evidence>
<dbReference type="InterPro" id="IPR006636">
    <property type="entry name" value="STI1_HS-bd"/>
</dbReference>
<dbReference type="PANTHER" id="PTHR10677">
    <property type="entry name" value="UBIQUILIN"/>
    <property type="match status" value="1"/>
</dbReference>
<dbReference type="FunFam" id="1.10.8.10:FF:000079">
    <property type="entry name" value="Ubiquitin family protein"/>
    <property type="match status" value="1"/>
</dbReference>
<dbReference type="PROSITE" id="PS50030">
    <property type="entry name" value="UBA"/>
    <property type="match status" value="1"/>
</dbReference>
<dbReference type="FunFam" id="1.10.260.100:FF:000001">
    <property type="entry name" value="Ubiquilin 1"/>
    <property type="match status" value="1"/>
</dbReference>
<dbReference type="Pfam" id="PF00240">
    <property type="entry name" value="ubiquitin"/>
    <property type="match status" value="1"/>
</dbReference>
<dbReference type="InterPro" id="IPR015496">
    <property type="entry name" value="Ubiquilin"/>
</dbReference>
<gene>
    <name evidence="5" type="ORF">TCHU04912_LOCUS20942</name>
</gene>
<dbReference type="CDD" id="cd16106">
    <property type="entry name" value="Ubl_Dsk2p_like"/>
    <property type="match status" value="1"/>
</dbReference>
<proteinExistence type="predicted"/>
<dbReference type="Pfam" id="PF00627">
    <property type="entry name" value="UBA"/>
    <property type="match status" value="1"/>
</dbReference>
<protein>
    <recommendedName>
        <fullName evidence="1">Ubiquilin</fullName>
    </recommendedName>
</protein>
<dbReference type="PANTHER" id="PTHR10677:SF3">
    <property type="entry name" value="FI07626P-RELATED"/>
    <property type="match status" value="1"/>
</dbReference>
<dbReference type="AlphaFoldDB" id="A0A7S1XAW2"/>
<dbReference type="Gene3D" id="1.10.260.100">
    <property type="match status" value="1"/>
</dbReference>
<evidence type="ECO:0000259" key="3">
    <source>
        <dbReference type="PROSITE" id="PS50030"/>
    </source>
</evidence>
<dbReference type="Pfam" id="PF23195">
    <property type="entry name" value="UBQLN1"/>
    <property type="match status" value="2"/>
</dbReference>
<dbReference type="InterPro" id="IPR019956">
    <property type="entry name" value="Ubiquitin_dom"/>
</dbReference>
<dbReference type="InterPro" id="IPR029071">
    <property type="entry name" value="Ubiquitin-like_domsf"/>
</dbReference>
<dbReference type="CDD" id="cd14399">
    <property type="entry name" value="UBA_PLICs"/>
    <property type="match status" value="1"/>
</dbReference>
<dbReference type="PROSITE" id="PS50053">
    <property type="entry name" value="UBIQUITIN_2"/>
    <property type="match status" value="1"/>
</dbReference>
<dbReference type="InterPro" id="IPR015940">
    <property type="entry name" value="UBA"/>
</dbReference>
<reference evidence="5" key="1">
    <citation type="submission" date="2021-01" db="EMBL/GenBank/DDBJ databases">
        <authorList>
            <person name="Corre E."/>
            <person name="Pelletier E."/>
            <person name="Niang G."/>
            <person name="Scheremetjew M."/>
            <person name="Finn R."/>
            <person name="Kale V."/>
            <person name="Holt S."/>
            <person name="Cochrane G."/>
            <person name="Meng A."/>
            <person name="Brown T."/>
            <person name="Cohen L."/>
        </authorList>
    </citation>
    <scope>NUCLEOTIDE SEQUENCE</scope>
    <source>
        <strain evidence="5">PLY429</strain>
    </source>
</reference>
<dbReference type="SMART" id="SM00165">
    <property type="entry name" value="UBA"/>
    <property type="match status" value="1"/>
</dbReference>
<feature type="compositionally biased region" description="Low complexity" evidence="2">
    <location>
        <begin position="80"/>
        <end position="99"/>
    </location>
</feature>
<accession>A0A7S1XAW2</accession>
<dbReference type="SMART" id="SM00727">
    <property type="entry name" value="STI1"/>
    <property type="match status" value="4"/>
</dbReference>
<feature type="compositionally biased region" description="Low complexity" evidence="2">
    <location>
        <begin position="266"/>
        <end position="281"/>
    </location>
</feature>
<dbReference type="PROSITE" id="PS00299">
    <property type="entry name" value="UBIQUITIN_1"/>
    <property type="match status" value="1"/>
</dbReference>